<organism evidence="2 3">
    <name type="scientific">Hevea brasiliensis</name>
    <name type="common">Para rubber tree</name>
    <name type="synonym">Siphonia brasiliensis</name>
    <dbReference type="NCBI Taxonomy" id="3981"/>
    <lineage>
        <taxon>Eukaryota</taxon>
        <taxon>Viridiplantae</taxon>
        <taxon>Streptophyta</taxon>
        <taxon>Embryophyta</taxon>
        <taxon>Tracheophyta</taxon>
        <taxon>Spermatophyta</taxon>
        <taxon>Magnoliopsida</taxon>
        <taxon>eudicotyledons</taxon>
        <taxon>Gunneridae</taxon>
        <taxon>Pentapetalae</taxon>
        <taxon>rosids</taxon>
        <taxon>fabids</taxon>
        <taxon>Malpighiales</taxon>
        <taxon>Euphorbiaceae</taxon>
        <taxon>Crotonoideae</taxon>
        <taxon>Micrandreae</taxon>
        <taxon>Hevea</taxon>
    </lineage>
</organism>
<name>A0ABQ9KN39_HEVBR</name>
<comment type="caution">
    <text evidence="2">The sequence shown here is derived from an EMBL/GenBank/DDBJ whole genome shotgun (WGS) entry which is preliminary data.</text>
</comment>
<evidence type="ECO:0000313" key="3">
    <source>
        <dbReference type="Proteomes" id="UP001174677"/>
    </source>
</evidence>
<dbReference type="PANTHER" id="PTHR37610:SF60">
    <property type="entry name" value="RETROTRANSPOSON COPIA-LIKE N-TERMINAL DOMAIN-CONTAINING PROTEIN"/>
    <property type="match status" value="1"/>
</dbReference>
<dbReference type="Pfam" id="PF14244">
    <property type="entry name" value="Retrotran_gag_3"/>
    <property type="match status" value="1"/>
</dbReference>
<dbReference type="InterPro" id="IPR029472">
    <property type="entry name" value="Copia-like_N"/>
</dbReference>
<dbReference type="EMBL" id="JARPOI010000017">
    <property type="protein sequence ID" value="KAJ9141275.1"/>
    <property type="molecule type" value="Genomic_DNA"/>
</dbReference>
<keyword evidence="3" id="KW-1185">Reference proteome</keyword>
<feature type="domain" description="Retrotransposon Copia-like N-terminal" evidence="1">
    <location>
        <begin position="2"/>
        <end position="40"/>
    </location>
</feature>
<dbReference type="Proteomes" id="UP001174677">
    <property type="component" value="Chromosome 17"/>
</dbReference>
<accession>A0ABQ9KN39</accession>
<evidence type="ECO:0000259" key="1">
    <source>
        <dbReference type="Pfam" id="PF14244"/>
    </source>
</evidence>
<sequence>MVVPIKLNSPNYLPWSKSIIHALTTKNKSGFLIGTIQQPSKTDQPIEYALWNQCNNMILSWLTHSAEPDLAKGLVHAKYASKVWEDFKDQFSQKNAQQSIKFKNHWPPSQSL</sequence>
<reference evidence="2" key="1">
    <citation type="journal article" date="2023" name="Plant Biotechnol. J.">
        <title>Chromosome-level wild Hevea brasiliensis genome provides new tools for genomic-assisted breeding and valuable loci to elevate rubber yield.</title>
        <authorList>
            <person name="Cheng H."/>
            <person name="Song X."/>
            <person name="Hu Y."/>
            <person name="Wu T."/>
            <person name="Yang Q."/>
            <person name="An Z."/>
            <person name="Feng S."/>
            <person name="Deng Z."/>
            <person name="Wu W."/>
            <person name="Zeng X."/>
            <person name="Tu M."/>
            <person name="Wang X."/>
            <person name="Huang H."/>
        </authorList>
    </citation>
    <scope>NUCLEOTIDE SEQUENCE</scope>
    <source>
        <strain evidence="2">MT/VB/25A 57/8</strain>
    </source>
</reference>
<proteinExistence type="predicted"/>
<evidence type="ECO:0000313" key="2">
    <source>
        <dbReference type="EMBL" id="KAJ9141275.1"/>
    </source>
</evidence>
<protein>
    <recommendedName>
        <fullName evidence="1">Retrotransposon Copia-like N-terminal domain-containing protein</fullName>
    </recommendedName>
</protein>
<gene>
    <name evidence="2" type="ORF">P3X46_031825</name>
</gene>
<dbReference type="PANTHER" id="PTHR37610">
    <property type="entry name" value="CCHC-TYPE DOMAIN-CONTAINING PROTEIN"/>
    <property type="match status" value="1"/>
</dbReference>